<dbReference type="InterPro" id="IPR025110">
    <property type="entry name" value="AMP-bd_C"/>
</dbReference>
<reference evidence="8" key="1">
    <citation type="submission" date="2022-01" db="EMBL/GenBank/DDBJ databases">
        <authorList>
            <person name="King R."/>
        </authorList>
    </citation>
    <scope>NUCLEOTIDE SEQUENCE</scope>
</reference>
<dbReference type="Gene3D" id="3.30.300.30">
    <property type="match status" value="1"/>
</dbReference>
<dbReference type="PANTHER" id="PTHR24096:SF149">
    <property type="entry name" value="AMP-BINDING DOMAIN-CONTAINING PROTEIN-RELATED"/>
    <property type="match status" value="1"/>
</dbReference>
<dbReference type="OrthoDB" id="10253869at2759"/>
<feature type="compositionally biased region" description="Polar residues" evidence="5">
    <location>
        <begin position="1"/>
        <end position="12"/>
    </location>
</feature>
<feature type="region of interest" description="Disordered" evidence="5">
    <location>
        <begin position="1"/>
        <end position="23"/>
    </location>
</feature>
<dbReference type="EMBL" id="OU900095">
    <property type="protein sequence ID" value="CAG9858212.1"/>
    <property type="molecule type" value="Genomic_DNA"/>
</dbReference>
<gene>
    <name evidence="8" type="ORF">PHYEVI_LOCUS4603</name>
</gene>
<protein>
    <submittedName>
        <fullName evidence="8">Uncharacterized protein</fullName>
    </submittedName>
</protein>
<dbReference type="Gene3D" id="3.40.50.12780">
    <property type="entry name" value="N-terminal domain of ligase-like"/>
    <property type="match status" value="1"/>
</dbReference>
<proteinExistence type="inferred from homology"/>
<evidence type="ECO:0000256" key="4">
    <source>
        <dbReference type="ARBA" id="ARBA00023140"/>
    </source>
</evidence>
<evidence type="ECO:0000256" key="3">
    <source>
        <dbReference type="ARBA" id="ARBA00022598"/>
    </source>
</evidence>
<keyword evidence="3" id="KW-0436">Ligase</keyword>
<accession>A0A9N9TM69</accession>
<dbReference type="GO" id="GO:0016405">
    <property type="term" value="F:CoA-ligase activity"/>
    <property type="evidence" value="ECO:0007669"/>
    <property type="project" value="TreeGrafter"/>
</dbReference>
<dbReference type="SUPFAM" id="SSF56801">
    <property type="entry name" value="Acetyl-CoA synthetase-like"/>
    <property type="match status" value="1"/>
</dbReference>
<dbReference type="GO" id="GO:0005777">
    <property type="term" value="C:peroxisome"/>
    <property type="evidence" value="ECO:0007669"/>
    <property type="project" value="UniProtKB-SubCell"/>
</dbReference>
<comment type="similarity">
    <text evidence="2">Belongs to the ATP-dependent AMP-binding enzyme family.</text>
</comment>
<evidence type="ECO:0000313" key="9">
    <source>
        <dbReference type="Proteomes" id="UP001153712"/>
    </source>
</evidence>
<evidence type="ECO:0000259" key="7">
    <source>
        <dbReference type="Pfam" id="PF13193"/>
    </source>
</evidence>
<dbReference type="InterPro" id="IPR000873">
    <property type="entry name" value="AMP-dep_synth/lig_dom"/>
</dbReference>
<dbReference type="Pfam" id="PF13193">
    <property type="entry name" value="AMP-binding_C"/>
    <property type="match status" value="1"/>
</dbReference>
<evidence type="ECO:0000313" key="8">
    <source>
        <dbReference type="EMBL" id="CAG9858212.1"/>
    </source>
</evidence>
<sequence>MSKPKSSIQEISSHNDSESISRFSRSGIQGGKLNLLENYGGLGWRFFERLKLDSDKIFQVDVNRSFTETKGSVRRRSIQLAMGLRAHGVIEYDIIVICSKNNADQVIVLLATLFLGAIVAPLDPEFTRNEKEHLLKKLRPKICFGDTRSVPILETTIRILNLDTEVVNFSEESCGDIPFIKLFSPKEDESFQPPFVQDTGKTVAFILPTQGTTGVPKLVCLSHDNICLQCSICETILDLPNRVISFFPLSWILQTILICVCLKSSITLIIPGVFSTKAACKLIKNFEIGYAVLGTDFAMKLANSVAVKVDIPPLAYEQFILLMLMFISKNTDIKCLKCVVVGIVNTSKYDIRTLRSTLPGVKFLSIYCMVEAGCIAATKLKDYTLSMVKPSDFIGRLTYNCKVKIVDIRDGELCGPNTYGEVYFYGDGLMLGYFKDKEGTLSTIDKGYFKTGDMGKYDEDGWLSVPGRLEDLIRFDTWSMVPTDLEDIIVCHEHVKDAAVIGDNDYLIAVVQKTSDSQLVAPEVYSYITRQLHRKYWPNQVILLEHFPRTTVGAVRKNVLRKAYLYRTIMCSSSFALEREK</sequence>
<evidence type="ECO:0000256" key="1">
    <source>
        <dbReference type="ARBA" id="ARBA00004275"/>
    </source>
</evidence>
<feature type="domain" description="AMP-dependent synthetase/ligase" evidence="6">
    <location>
        <begin position="54"/>
        <end position="434"/>
    </location>
</feature>
<evidence type="ECO:0000256" key="5">
    <source>
        <dbReference type="SAM" id="MobiDB-lite"/>
    </source>
</evidence>
<evidence type="ECO:0000259" key="6">
    <source>
        <dbReference type="Pfam" id="PF00501"/>
    </source>
</evidence>
<dbReference type="PANTHER" id="PTHR24096">
    <property type="entry name" value="LONG-CHAIN-FATTY-ACID--COA LIGASE"/>
    <property type="match status" value="1"/>
</dbReference>
<dbReference type="AlphaFoldDB" id="A0A9N9TM69"/>
<dbReference type="Proteomes" id="UP001153712">
    <property type="component" value="Chromosome 2"/>
</dbReference>
<dbReference type="InterPro" id="IPR045851">
    <property type="entry name" value="AMP-bd_C_sf"/>
</dbReference>
<name>A0A9N9TM69_PHYSR</name>
<evidence type="ECO:0000256" key="2">
    <source>
        <dbReference type="ARBA" id="ARBA00006432"/>
    </source>
</evidence>
<keyword evidence="4" id="KW-0576">Peroxisome</keyword>
<organism evidence="8 9">
    <name type="scientific">Phyllotreta striolata</name>
    <name type="common">Striped flea beetle</name>
    <name type="synonym">Crioceris striolata</name>
    <dbReference type="NCBI Taxonomy" id="444603"/>
    <lineage>
        <taxon>Eukaryota</taxon>
        <taxon>Metazoa</taxon>
        <taxon>Ecdysozoa</taxon>
        <taxon>Arthropoda</taxon>
        <taxon>Hexapoda</taxon>
        <taxon>Insecta</taxon>
        <taxon>Pterygota</taxon>
        <taxon>Neoptera</taxon>
        <taxon>Endopterygota</taxon>
        <taxon>Coleoptera</taxon>
        <taxon>Polyphaga</taxon>
        <taxon>Cucujiformia</taxon>
        <taxon>Chrysomeloidea</taxon>
        <taxon>Chrysomelidae</taxon>
        <taxon>Galerucinae</taxon>
        <taxon>Alticini</taxon>
        <taxon>Phyllotreta</taxon>
    </lineage>
</organism>
<comment type="subcellular location">
    <subcellularLocation>
        <location evidence="1">Peroxisome</location>
    </subcellularLocation>
</comment>
<dbReference type="InterPro" id="IPR042099">
    <property type="entry name" value="ANL_N_sf"/>
</dbReference>
<feature type="domain" description="AMP-binding enzyme C-terminal" evidence="7">
    <location>
        <begin position="485"/>
        <end position="553"/>
    </location>
</feature>
<keyword evidence="9" id="KW-1185">Reference proteome</keyword>
<dbReference type="Pfam" id="PF00501">
    <property type="entry name" value="AMP-binding"/>
    <property type="match status" value="1"/>
</dbReference>